<dbReference type="EMBL" id="MN740956">
    <property type="protein sequence ID" value="QHU19822.1"/>
    <property type="molecule type" value="Genomic_DNA"/>
</dbReference>
<proteinExistence type="predicted"/>
<name>A0A6C0KPA8_9ZZZZ</name>
<organism evidence="1">
    <name type="scientific">viral metagenome</name>
    <dbReference type="NCBI Taxonomy" id="1070528"/>
    <lineage>
        <taxon>unclassified sequences</taxon>
        <taxon>metagenomes</taxon>
        <taxon>organismal metagenomes</taxon>
    </lineage>
</organism>
<protein>
    <submittedName>
        <fullName evidence="1">Uncharacterized protein</fullName>
    </submittedName>
</protein>
<dbReference type="AlphaFoldDB" id="A0A6C0KPA8"/>
<reference evidence="1" key="1">
    <citation type="journal article" date="2020" name="Nature">
        <title>Giant virus diversity and host interactions through global metagenomics.</title>
        <authorList>
            <person name="Schulz F."/>
            <person name="Roux S."/>
            <person name="Paez-Espino D."/>
            <person name="Jungbluth S."/>
            <person name="Walsh D.A."/>
            <person name="Denef V.J."/>
            <person name="McMahon K.D."/>
            <person name="Konstantinidis K.T."/>
            <person name="Eloe-Fadrosh E.A."/>
            <person name="Kyrpides N.C."/>
            <person name="Woyke T."/>
        </authorList>
    </citation>
    <scope>NUCLEOTIDE SEQUENCE</scope>
    <source>
        <strain evidence="1">GVMAG-S-3300013014-113</strain>
    </source>
</reference>
<accession>A0A6C0KPA8</accession>
<evidence type="ECO:0000313" key="1">
    <source>
        <dbReference type="EMBL" id="QHU19822.1"/>
    </source>
</evidence>
<sequence>MVRRFLSHFIKLCYAYAYKSEKTVFFKRIFYKGLLISKMDIYKCPKTKKIMLLFFKKKTHFLTYKIYMTLMVRKGEFTNFSLFSKNFAN</sequence>